<evidence type="ECO:0000313" key="1">
    <source>
        <dbReference type="EMBL" id="CAB3994935.1"/>
    </source>
</evidence>
<dbReference type="EMBL" id="CACRXK020002568">
    <property type="protein sequence ID" value="CAB3994935.1"/>
    <property type="molecule type" value="Genomic_DNA"/>
</dbReference>
<protein>
    <submittedName>
        <fullName evidence="1">Uncharacterized protein</fullName>
    </submittedName>
</protein>
<accession>A0A7D9I2C8</accession>
<comment type="caution">
    <text evidence="1">The sequence shown here is derived from an EMBL/GenBank/DDBJ whole genome shotgun (WGS) entry which is preliminary data.</text>
</comment>
<sequence length="140" mass="16048">MESGTEDQPPAKRIKVQKKLTSFFSSEAFRHSESEDKQSNEPAFMTYLDSESIQEEKYTFQSTTGDNAGFEGVSLEAFSSRKGYVSFDQKQFIQALINNINARMINPNNEAVIKQLEALILDKWNIPTILKRHPRLLTRN</sequence>
<reference evidence="1" key="1">
    <citation type="submission" date="2020-04" db="EMBL/GenBank/DDBJ databases">
        <authorList>
            <person name="Alioto T."/>
            <person name="Alioto T."/>
            <person name="Gomez Garrido J."/>
        </authorList>
    </citation>
    <scope>NUCLEOTIDE SEQUENCE</scope>
    <source>
        <strain evidence="1">A484AB</strain>
    </source>
</reference>
<proteinExistence type="predicted"/>
<gene>
    <name evidence="1" type="ORF">PACLA_8A076022</name>
</gene>
<evidence type="ECO:0000313" key="2">
    <source>
        <dbReference type="Proteomes" id="UP001152795"/>
    </source>
</evidence>
<keyword evidence="2" id="KW-1185">Reference proteome</keyword>
<name>A0A7D9I2C8_PARCT</name>
<dbReference type="AlphaFoldDB" id="A0A7D9I2C8"/>
<organism evidence="1 2">
    <name type="scientific">Paramuricea clavata</name>
    <name type="common">Red gorgonian</name>
    <name type="synonym">Violescent sea-whip</name>
    <dbReference type="NCBI Taxonomy" id="317549"/>
    <lineage>
        <taxon>Eukaryota</taxon>
        <taxon>Metazoa</taxon>
        <taxon>Cnidaria</taxon>
        <taxon>Anthozoa</taxon>
        <taxon>Octocorallia</taxon>
        <taxon>Malacalcyonacea</taxon>
        <taxon>Plexauridae</taxon>
        <taxon>Paramuricea</taxon>
    </lineage>
</organism>
<dbReference type="Proteomes" id="UP001152795">
    <property type="component" value="Unassembled WGS sequence"/>
</dbReference>